<name>A0A9N8HJJ1_9STRA</name>
<evidence type="ECO:0000256" key="2">
    <source>
        <dbReference type="ARBA" id="ARBA00022679"/>
    </source>
</evidence>
<reference evidence="7" key="1">
    <citation type="submission" date="2020-06" db="EMBL/GenBank/DDBJ databases">
        <authorList>
            <consortium name="Plant Systems Biology data submission"/>
        </authorList>
    </citation>
    <scope>NUCLEOTIDE SEQUENCE</scope>
    <source>
        <strain evidence="7">D6</strain>
    </source>
</reference>
<protein>
    <submittedName>
        <fullName evidence="7">MAP kinase-activated protein kinase 2</fullName>
    </submittedName>
</protein>
<dbReference type="GO" id="GO:0005524">
    <property type="term" value="F:ATP binding"/>
    <property type="evidence" value="ECO:0007669"/>
    <property type="project" value="UniProtKB-KW"/>
</dbReference>
<dbReference type="PANTHER" id="PTHR24349">
    <property type="entry name" value="SERINE/THREONINE-PROTEIN KINASE"/>
    <property type="match status" value="1"/>
</dbReference>
<keyword evidence="5" id="KW-0067">ATP-binding</keyword>
<proteinExistence type="predicted"/>
<dbReference type="Pfam" id="PF07714">
    <property type="entry name" value="PK_Tyr_Ser-Thr"/>
    <property type="match status" value="1"/>
</dbReference>
<dbReference type="OrthoDB" id="40902at2759"/>
<sequence>MMKLLTKRGGQGKQRIYPSKKMNLESLNFLDETNGTFTDVDAFLSTATDDDDGLSYYSKNSKSSVENQIEGAHEDNPELTPSYVLHRHSVLGRGSFGQVCVASRCQQNAPSKQGAFKLFNLRQSGHEDDKTHGTTLACKCLVLPSETKKLAKLLKEVKIMRQVQGHENVIQLHDVYIDNQELLVITELGTGGTLLNLLKNKKVHKVKEFYAGKTRFLRDNHAAAAAAAAAASRISTSASRTWTASAKTIAELLSAIAFLHSRGIVHREYVRRNRVRLNHSIHLLALLWFETFSLTKLNFLFAGYTSVKLENVVLSRKDVWSPLKLIDFGLATPIAKGQRLTRVVGSYHYIAPECFQKSYTEACDSWSLGVVLFALLAGGVPFHGKDQGAIKHAVLRGSYNLRSPSFDDVSREAKHLIMRLLCYNAQTRSTANQALSHPWLKSNCDPRALQRALQSADGQAPGKSQEQDWSQAVYATYSRKVFVPVR</sequence>
<feature type="domain" description="Protein kinase" evidence="6">
    <location>
        <begin position="85"/>
        <end position="440"/>
    </location>
</feature>
<gene>
    <name evidence="7" type="ORF">SEMRO_769_G199820.1</name>
</gene>
<dbReference type="SUPFAM" id="SSF56112">
    <property type="entry name" value="Protein kinase-like (PK-like)"/>
    <property type="match status" value="1"/>
</dbReference>
<dbReference type="Pfam" id="PF00069">
    <property type="entry name" value="Pkinase"/>
    <property type="match status" value="1"/>
</dbReference>
<dbReference type="AlphaFoldDB" id="A0A9N8HJJ1"/>
<dbReference type="GO" id="GO:0004674">
    <property type="term" value="F:protein serine/threonine kinase activity"/>
    <property type="evidence" value="ECO:0007669"/>
    <property type="project" value="UniProtKB-KW"/>
</dbReference>
<evidence type="ECO:0000259" key="6">
    <source>
        <dbReference type="PROSITE" id="PS50011"/>
    </source>
</evidence>
<dbReference type="InterPro" id="IPR001245">
    <property type="entry name" value="Ser-Thr/Tyr_kinase_cat_dom"/>
</dbReference>
<keyword evidence="1" id="KW-0723">Serine/threonine-protein kinase</keyword>
<comment type="caution">
    <text evidence="7">The sequence shown here is derived from an EMBL/GenBank/DDBJ whole genome shotgun (WGS) entry which is preliminary data.</text>
</comment>
<dbReference type="InterPro" id="IPR011009">
    <property type="entry name" value="Kinase-like_dom_sf"/>
</dbReference>
<keyword evidence="8" id="KW-1185">Reference proteome</keyword>
<dbReference type="Gene3D" id="1.10.510.10">
    <property type="entry name" value="Transferase(Phosphotransferase) domain 1"/>
    <property type="match status" value="1"/>
</dbReference>
<dbReference type="PROSITE" id="PS50011">
    <property type="entry name" value="PROTEIN_KINASE_DOM"/>
    <property type="match status" value="1"/>
</dbReference>
<evidence type="ECO:0000256" key="4">
    <source>
        <dbReference type="ARBA" id="ARBA00022777"/>
    </source>
</evidence>
<evidence type="ECO:0000256" key="5">
    <source>
        <dbReference type="ARBA" id="ARBA00022840"/>
    </source>
</evidence>
<evidence type="ECO:0000313" key="8">
    <source>
        <dbReference type="Proteomes" id="UP001153069"/>
    </source>
</evidence>
<dbReference type="InterPro" id="IPR050205">
    <property type="entry name" value="CDPK_Ser/Thr_kinases"/>
</dbReference>
<dbReference type="Proteomes" id="UP001153069">
    <property type="component" value="Unassembled WGS sequence"/>
</dbReference>
<dbReference type="InterPro" id="IPR000719">
    <property type="entry name" value="Prot_kinase_dom"/>
</dbReference>
<accession>A0A9N8HJJ1</accession>
<keyword evidence="3" id="KW-0547">Nucleotide-binding</keyword>
<evidence type="ECO:0000256" key="3">
    <source>
        <dbReference type="ARBA" id="ARBA00022741"/>
    </source>
</evidence>
<evidence type="ECO:0000256" key="1">
    <source>
        <dbReference type="ARBA" id="ARBA00022527"/>
    </source>
</evidence>
<dbReference type="Gene3D" id="3.30.200.20">
    <property type="entry name" value="Phosphorylase Kinase, domain 1"/>
    <property type="match status" value="1"/>
</dbReference>
<keyword evidence="2" id="KW-0808">Transferase</keyword>
<keyword evidence="4 7" id="KW-0418">Kinase</keyword>
<dbReference type="EMBL" id="CAICTM010000768">
    <property type="protein sequence ID" value="CAB9516236.1"/>
    <property type="molecule type" value="Genomic_DNA"/>
</dbReference>
<evidence type="ECO:0000313" key="7">
    <source>
        <dbReference type="EMBL" id="CAB9516236.1"/>
    </source>
</evidence>
<organism evidence="7 8">
    <name type="scientific">Seminavis robusta</name>
    <dbReference type="NCBI Taxonomy" id="568900"/>
    <lineage>
        <taxon>Eukaryota</taxon>
        <taxon>Sar</taxon>
        <taxon>Stramenopiles</taxon>
        <taxon>Ochrophyta</taxon>
        <taxon>Bacillariophyta</taxon>
        <taxon>Bacillariophyceae</taxon>
        <taxon>Bacillariophycidae</taxon>
        <taxon>Naviculales</taxon>
        <taxon>Naviculaceae</taxon>
        <taxon>Seminavis</taxon>
    </lineage>
</organism>